<evidence type="ECO:0000313" key="2">
    <source>
        <dbReference type="EMBL" id="MBB4066849.1"/>
    </source>
</evidence>
<feature type="compositionally biased region" description="Polar residues" evidence="1">
    <location>
        <begin position="97"/>
        <end position="114"/>
    </location>
</feature>
<dbReference type="Proteomes" id="UP000528286">
    <property type="component" value="Unassembled WGS sequence"/>
</dbReference>
<proteinExistence type="predicted"/>
<dbReference type="AlphaFoldDB" id="A0A7W6NMQ2"/>
<dbReference type="AntiFam" id="ANF00154">
    <property type="entry name" value="Shadow ORF (opposite mnmG)"/>
</dbReference>
<accession>A0A7W6NMQ2</accession>
<sequence>MSIALDHFKALNGRDRPLHGLAIQFPVRLRARSAHGMTLPPIEHPELDPGFIGDTSHQTVKGIDLPDKMPLSQSANGGIAGHHADRVGTVCNEGSPGAQTRGSRSRLTAGVTASNDDDIESIH</sequence>
<evidence type="ECO:0000256" key="1">
    <source>
        <dbReference type="SAM" id="MobiDB-lite"/>
    </source>
</evidence>
<name>A0A7W6NMQ2_9HYPH</name>
<comment type="caution">
    <text evidence="2">The sequence shown here is derived from an EMBL/GenBank/DDBJ whole genome shotgun (WGS) entry which is preliminary data.</text>
</comment>
<evidence type="ECO:0000313" key="3">
    <source>
        <dbReference type="Proteomes" id="UP000528286"/>
    </source>
</evidence>
<feature type="region of interest" description="Disordered" evidence="1">
    <location>
        <begin position="40"/>
        <end position="123"/>
    </location>
</feature>
<dbReference type="EMBL" id="JACIEZ010000012">
    <property type="protein sequence ID" value="MBB4066849.1"/>
    <property type="molecule type" value="Genomic_DNA"/>
</dbReference>
<protein>
    <submittedName>
        <fullName evidence="2">Uncharacterized protein</fullName>
    </submittedName>
</protein>
<organism evidence="2 3">
    <name type="scientific">Gellertiella hungarica</name>
    <dbReference type="NCBI Taxonomy" id="1572859"/>
    <lineage>
        <taxon>Bacteria</taxon>
        <taxon>Pseudomonadati</taxon>
        <taxon>Pseudomonadota</taxon>
        <taxon>Alphaproteobacteria</taxon>
        <taxon>Hyphomicrobiales</taxon>
        <taxon>Rhizobiaceae</taxon>
        <taxon>Gellertiella</taxon>
    </lineage>
</organism>
<reference evidence="2 3" key="1">
    <citation type="submission" date="2020-08" db="EMBL/GenBank/DDBJ databases">
        <title>Genomic Encyclopedia of Type Strains, Phase IV (KMG-IV): sequencing the most valuable type-strain genomes for metagenomic binning, comparative biology and taxonomic classification.</title>
        <authorList>
            <person name="Goeker M."/>
        </authorList>
    </citation>
    <scope>NUCLEOTIDE SEQUENCE [LARGE SCALE GENOMIC DNA]</scope>
    <source>
        <strain evidence="2 3">DSM 29853</strain>
    </source>
</reference>
<keyword evidence="3" id="KW-1185">Reference proteome</keyword>
<gene>
    <name evidence="2" type="ORF">GGR23_004076</name>
</gene>